<evidence type="ECO:0000256" key="3">
    <source>
        <dbReference type="ARBA" id="ARBA00022448"/>
    </source>
</evidence>
<dbReference type="InterPro" id="IPR058624">
    <property type="entry name" value="MdtA-like_HH"/>
</dbReference>
<name>A0A917BXA6_9HYPH</name>
<reference evidence="12" key="1">
    <citation type="journal article" date="2014" name="Int. J. Syst. Evol. Microbiol.">
        <title>Complete genome sequence of Corynebacterium casei LMG S-19264T (=DSM 44701T), isolated from a smear-ripened cheese.</title>
        <authorList>
            <consortium name="US DOE Joint Genome Institute (JGI-PGF)"/>
            <person name="Walter F."/>
            <person name="Albersmeier A."/>
            <person name="Kalinowski J."/>
            <person name="Ruckert C."/>
        </authorList>
    </citation>
    <scope>NUCLEOTIDE SEQUENCE</scope>
    <source>
        <strain evidence="12">CCM 7897</strain>
    </source>
</reference>
<evidence type="ECO:0000256" key="4">
    <source>
        <dbReference type="ARBA" id="ARBA00022475"/>
    </source>
</evidence>
<dbReference type="EMBL" id="BMCT01000002">
    <property type="protein sequence ID" value="GGF61054.1"/>
    <property type="molecule type" value="Genomic_DNA"/>
</dbReference>
<evidence type="ECO:0000256" key="6">
    <source>
        <dbReference type="ARBA" id="ARBA00023136"/>
    </source>
</evidence>
<comment type="caution">
    <text evidence="12">The sequence shown here is derived from an EMBL/GenBank/DDBJ whole genome shotgun (WGS) entry which is preliminary data.</text>
</comment>
<dbReference type="Pfam" id="PF25944">
    <property type="entry name" value="Beta-barrel_RND"/>
    <property type="match status" value="1"/>
</dbReference>
<evidence type="ECO:0000256" key="1">
    <source>
        <dbReference type="ARBA" id="ARBA00004236"/>
    </source>
</evidence>
<evidence type="ECO:0000259" key="10">
    <source>
        <dbReference type="Pfam" id="PF25944"/>
    </source>
</evidence>
<evidence type="ECO:0000259" key="8">
    <source>
        <dbReference type="Pfam" id="PF25876"/>
    </source>
</evidence>
<evidence type="ECO:0000256" key="2">
    <source>
        <dbReference type="ARBA" id="ARBA00009477"/>
    </source>
</evidence>
<organism evidence="12 13">
    <name type="scientific">Azorhizobium oxalatiphilum</name>
    <dbReference type="NCBI Taxonomy" id="980631"/>
    <lineage>
        <taxon>Bacteria</taxon>
        <taxon>Pseudomonadati</taxon>
        <taxon>Pseudomonadota</taxon>
        <taxon>Alphaproteobacteria</taxon>
        <taxon>Hyphomicrobiales</taxon>
        <taxon>Xanthobacteraceae</taxon>
        <taxon>Azorhizobium</taxon>
    </lineage>
</organism>
<keyword evidence="6" id="KW-0472">Membrane</keyword>
<accession>A0A917BXA6</accession>
<dbReference type="Pfam" id="PF25967">
    <property type="entry name" value="RND-MFP_C"/>
    <property type="match status" value="1"/>
</dbReference>
<dbReference type="Pfam" id="PF25917">
    <property type="entry name" value="BSH_RND"/>
    <property type="match status" value="1"/>
</dbReference>
<feature type="domain" description="Multidrug resistance protein MdtA-like beta-barrel" evidence="10">
    <location>
        <begin position="214"/>
        <end position="296"/>
    </location>
</feature>
<dbReference type="GO" id="GO:0030313">
    <property type="term" value="C:cell envelope"/>
    <property type="evidence" value="ECO:0007669"/>
    <property type="project" value="UniProtKB-SubCell"/>
</dbReference>
<evidence type="ECO:0000259" key="11">
    <source>
        <dbReference type="Pfam" id="PF25967"/>
    </source>
</evidence>
<evidence type="ECO:0000259" key="9">
    <source>
        <dbReference type="Pfam" id="PF25917"/>
    </source>
</evidence>
<reference evidence="12" key="2">
    <citation type="submission" date="2020-09" db="EMBL/GenBank/DDBJ databases">
        <authorList>
            <person name="Sun Q."/>
            <person name="Sedlacek I."/>
        </authorList>
    </citation>
    <scope>NUCLEOTIDE SEQUENCE</scope>
    <source>
        <strain evidence="12">CCM 7897</strain>
    </source>
</reference>
<dbReference type="GO" id="GO:1990281">
    <property type="term" value="C:efflux pump complex"/>
    <property type="evidence" value="ECO:0007669"/>
    <property type="project" value="TreeGrafter"/>
</dbReference>
<evidence type="ECO:0000313" key="12">
    <source>
        <dbReference type="EMBL" id="GGF61054.1"/>
    </source>
</evidence>
<keyword evidence="5" id="KW-0997">Cell inner membrane</keyword>
<evidence type="ECO:0008006" key="14">
    <source>
        <dbReference type="Google" id="ProtNLM"/>
    </source>
</evidence>
<gene>
    <name evidence="12" type="ORF">GCM10007301_21050</name>
</gene>
<dbReference type="AlphaFoldDB" id="A0A917BXA6"/>
<evidence type="ECO:0000256" key="5">
    <source>
        <dbReference type="ARBA" id="ARBA00022519"/>
    </source>
</evidence>
<dbReference type="Gene3D" id="2.40.30.170">
    <property type="match status" value="1"/>
</dbReference>
<dbReference type="NCBIfam" id="TIGR01730">
    <property type="entry name" value="RND_mfp"/>
    <property type="match status" value="1"/>
</dbReference>
<protein>
    <recommendedName>
        <fullName evidence="14">Efflux RND transporter periplasmic adaptor subunit</fullName>
    </recommendedName>
</protein>
<feature type="domain" description="Multidrug resistance protein MdtA-like alpha-helical hairpin" evidence="8">
    <location>
        <begin position="108"/>
        <end position="177"/>
    </location>
</feature>
<comment type="similarity">
    <text evidence="2">Belongs to the membrane fusion protein (MFP) (TC 8.A.1) family.</text>
</comment>
<evidence type="ECO:0000313" key="13">
    <source>
        <dbReference type="Proteomes" id="UP000606044"/>
    </source>
</evidence>
<feature type="domain" description="Multidrug resistance protein MdtA-like C-terminal permuted SH3" evidence="11">
    <location>
        <begin position="300"/>
        <end position="358"/>
    </location>
</feature>
<dbReference type="InterPro" id="IPR006143">
    <property type="entry name" value="RND_pump_MFP"/>
</dbReference>
<keyword evidence="13" id="KW-1185">Reference proteome</keyword>
<sequence length="393" mass="41511">MRRVLWVVAAVVAIAGGVMWRVGVSAQEQPAPSAKPQAPAIPVVAEPAKAQDMPVYASGIGAVQAYNSVTVKVRVDGELHEVLFKEGQEVKQGEVIAQIDPRTYKAALAQAEATKAKDEALLANARLDLARYQTLVDKNAASQQSLDTQKALVAQYQAAVQGDQAAIDNAQVQLGFTTIKAPISGRTGVRLVDEGNIVRTTDTTGLVVITQLKPISVIFALPQERLDEVRDAMARGPVAVEAFRRDGTTLLGEGQVALIDNQISADTGTLRIKATFPNDGLKLWPGAFVNVKVRVNTIHDAVTVPSQVVQRGPDGLYLYVVTTGNTVEKRTVTVASALGPTTVITSGLKAGERVVVDGQLRLTPGARVNVVPPKGGAGEKPAETVAGTDEKRA</sequence>
<dbReference type="InterPro" id="IPR058626">
    <property type="entry name" value="MdtA-like_b-barrel"/>
</dbReference>
<keyword evidence="3" id="KW-0813">Transport</keyword>
<dbReference type="Gene3D" id="1.10.287.470">
    <property type="entry name" value="Helix hairpin bin"/>
    <property type="match status" value="1"/>
</dbReference>
<dbReference type="PANTHER" id="PTHR30469:SF12">
    <property type="entry name" value="MULTIDRUG RESISTANCE PROTEIN MDTA"/>
    <property type="match status" value="1"/>
</dbReference>
<dbReference type="Pfam" id="PF25876">
    <property type="entry name" value="HH_MFP_RND"/>
    <property type="match status" value="1"/>
</dbReference>
<dbReference type="InterPro" id="IPR058625">
    <property type="entry name" value="MdtA-like_BSH"/>
</dbReference>
<comment type="subcellular location">
    <subcellularLocation>
        <location evidence="1">Cell membrane</location>
    </subcellularLocation>
</comment>
<dbReference type="RefSeq" id="WP_188578189.1">
    <property type="nucleotide sequence ID" value="NZ_BMCT01000002.1"/>
</dbReference>
<feature type="domain" description="Multidrug resistance protein MdtA-like barrel-sandwich hybrid" evidence="9">
    <location>
        <begin position="67"/>
        <end position="210"/>
    </location>
</feature>
<dbReference type="PANTHER" id="PTHR30469">
    <property type="entry name" value="MULTIDRUG RESISTANCE PROTEIN MDTA"/>
    <property type="match status" value="1"/>
</dbReference>
<dbReference type="FunFam" id="2.40.420.20:FF:000001">
    <property type="entry name" value="Efflux RND transporter periplasmic adaptor subunit"/>
    <property type="match status" value="1"/>
</dbReference>
<dbReference type="GO" id="GO:0015562">
    <property type="term" value="F:efflux transmembrane transporter activity"/>
    <property type="evidence" value="ECO:0007669"/>
    <property type="project" value="TreeGrafter"/>
</dbReference>
<dbReference type="Gene3D" id="2.40.420.20">
    <property type="match status" value="1"/>
</dbReference>
<keyword evidence="4" id="KW-1003">Cell membrane</keyword>
<dbReference type="Gene3D" id="2.40.50.100">
    <property type="match status" value="1"/>
</dbReference>
<dbReference type="InterPro" id="IPR058627">
    <property type="entry name" value="MdtA-like_C"/>
</dbReference>
<evidence type="ECO:0000256" key="7">
    <source>
        <dbReference type="SAM" id="MobiDB-lite"/>
    </source>
</evidence>
<dbReference type="SUPFAM" id="SSF111369">
    <property type="entry name" value="HlyD-like secretion proteins"/>
    <property type="match status" value="1"/>
</dbReference>
<proteinExistence type="inferred from homology"/>
<feature type="region of interest" description="Disordered" evidence="7">
    <location>
        <begin position="371"/>
        <end position="393"/>
    </location>
</feature>
<dbReference type="Proteomes" id="UP000606044">
    <property type="component" value="Unassembled WGS sequence"/>
</dbReference>